<proteinExistence type="predicted"/>
<dbReference type="EMBL" id="CAEZUG010000077">
    <property type="protein sequence ID" value="CAB4599803.1"/>
    <property type="molecule type" value="Genomic_DNA"/>
</dbReference>
<protein>
    <submittedName>
        <fullName evidence="1">Unannotated protein</fullName>
    </submittedName>
</protein>
<sequence>MRSSRSNAFAFPYTFFRQSAGEVISELQEFGFTGINLALNYHASRDFLLRQGPQLEYLSDGFHYYKPDLTKYESGALLPHEEDHLLNNATLDSVISSAKAASFTVNAWAVFLHNSALGKRHPEATVTNVYGNHFLSELCPSNPAVAGYVRGLSADLCSRGISSLLIESLHFHGARHGEHHERFFMELSATTEFLFSLCFCPSCCDRFAKRGGDPKVLKVKIISALKPFLDECDPWLGQPVTQESLANLIGPEILDYLRTREETVAFLYRDVTKIANDLGVTTCLVDQSPLIDSQKTSPLDLSWLVGIDPQQVIEHIDFFEPLIYRNTLTDAKSVARNYSEFAPGKVIGILRPAYPDNDSAENLKEKIRALRESGISNIDFYLLDVMRPRDLQWIKNSLK</sequence>
<reference evidence="1" key="1">
    <citation type="submission" date="2020-05" db="EMBL/GenBank/DDBJ databases">
        <authorList>
            <person name="Chiriac C."/>
            <person name="Salcher M."/>
            <person name="Ghai R."/>
            <person name="Kavagutti S V."/>
        </authorList>
    </citation>
    <scope>NUCLEOTIDE SEQUENCE</scope>
</reference>
<name>A0A6J6GJI5_9ZZZZ</name>
<gene>
    <name evidence="1" type="ORF">UFOPK1795_01103</name>
</gene>
<dbReference type="AlphaFoldDB" id="A0A6J6GJI5"/>
<organism evidence="1">
    <name type="scientific">freshwater metagenome</name>
    <dbReference type="NCBI Taxonomy" id="449393"/>
    <lineage>
        <taxon>unclassified sequences</taxon>
        <taxon>metagenomes</taxon>
        <taxon>ecological metagenomes</taxon>
    </lineage>
</organism>
<evidence type="ECO:0000313" key="1">
    <source>
        <dbReference type="EMBL" id="CAB4599803.1"/>
    </source>
</evidence>
<accession>A0A6J6GJI5</accession>